<name>A0ABD7GNB4_9ENTR</name>
<dbReference type="PANTHER" id="PTHR45527">
    <property type="entry name" value="NONRIBOSOMAL PEPTIDE SYNTHETASE"/>
    <property type="match status" value="1"/>
</dbReference>
<dbReference type="EMBL" id="QRBW01000513">
    <property type="protein sequence ID" value="RDT47576.1"/>
    <property type="molecule type" value="Genomic_DNA"/>
</dbReference>
<dbReference type="Gene3D" id="3.30.300.30">
    <property type="match status" value="1"/>
</dbReference>
<gene>
    <name evidence="2" type="ORF">DXF87_26800</name>
</gene>
<dbReference type="PANTHER" id="PTHR45527:SF10">
    <property type="entry name" value="PYOCHELIN SYNTHASE PCHF"/>
    <property type="match status" value="1"/>
</dbReference>
<dbReference type="RefSeq" id="WP_133297736.1">
    <property type="nucleotide sequence ID" value="NZ_QRBW01000513.1"/>
</dbReference>
<dbReference type="SUPFAM" id="SSF56801">
    <property type="entry name" value="Acetyl-CoA synthetase-like"/>
    <property type="match status" value="1"/>
</dbReference>
<feature type="non-terminal residue" evidence="2">
    <location>
        <position position="76"/>
    </location>
</feature>
<dbReference type="AlphaFoldDB" id="A0ABD7GNB4"/>
<comment type="caution">
    <text evidence="2">The sequence shown here is derived from an EMBL/GenBank/DDBJ whole genome shotgun (WGS) entry which is preliminary data.</text>
</comment>
<keyword evidence="1" id="KW-0436">Ligase</keyword>
<proteinExistence type="predicted"/>
<evidence type="ECO:0000313" key="2">
    <source>
        <dbReference type="EMBL" id="RDT47576.1"/>
    </source>
</evidence>
<dbReference type="InterPro" id="IPR045851">
    <property type="entry name" value="AMP-bd_C_sf"/>
</dbReference>
<dbReference type="Proteomes" id="UP000255291">
    <property type="component" value="Unassembled WGS sequence"/>
</dbReference>
<evidence type="ECO:0008006" key="4">
    <source>
        <dbReference type="Google" id="ProtNLM"/>
    </source>
</evidence>
<accession>A0ABD7GNB4</accession>
<evidence type="ECO:0000256" key="1">
    <source>
        <dbReference type="ARBA" id="ARBA00022598"/>
    </source>
</evidence>
<evidence type="ECO:0000313" key="3">
    <source>
        <dbReference type="Proteomes" id="UP000255291"/>
    </source>
</evidence>
<protein>
    <recommendedName>
        <fullName evidence="4">AMP-binding enzyme C-terminal domain-containing protein</fullName>
    </recommendedName>
</protein>
<dbReference type="GO" id="GO:0016874">
    <property type="term" value="F:ligase activity"/>
    <property type="evidence" value="ECO:0007669"/>
    <property type="project" value="UniProtKB-KW"/>
</dbReference>
<reference evidence="2 3" key="1">
    <citation type="submission" date="2018-07" db="EMBL/GenBank/DDBJ databases">
        <title>The use of a cohorting ward and systematic surveillance cultures for the control of a Klebsiella pneumoniae carbapenemase (KPC)-producing Enterobacteriaceae outbreak.</title>
        <authorList>
            <person name="Doi Y."/>
        </authorList>
    </citation>
    <scope>NUCLEOTIDE SEQUENCE [LARGE SCALE GENOMIC DNA]</scope>
    <source>
        <strain evidence="2 3">1-RC-17-04017</strain>
    </source>
</reference>
<organism evidence="2 3">
    <name type="scientific">Enterobacter roggenkampii</name>
    <dbReference type="NCBI Taxonomy" id="1812935"/>
    <lineage>
        <taxon>Bacteria</taxon>
        <taxon>Pseudomonadati</taxon>
        <taxon>Pseudomonadota</taxon>
        <taxon>Gammaproteobacteria</taxon>
        <taxon>Enterobacterales</taxon>
        <taxon>Enterobacteriaceae</taxon>
        <taxon>Enterobacter</taxon>
        <taxon>Enterobacter cloacae complex</taxon>
    </lineage>
</organism>
<feature type="non-terminal residue" evidence="2">
    <location>
        <position position="1"/>
    </location>
</feature>
<sequence length="76" mass="8124">AARIAPDTLLSFVAERVPNYMVPSQLRVLERLPVTANGKIDRRTLAGIADIREPAPAVVRAVPAQAADPLLARLIG</sequence>